<dbReference type="InterPro" id="IPR014756">
    <property type="entry name" value="Ig_E-set"/>
</dbReference>
<dbReference type="InterPro" id="IPR036697">
    <property type="entry name" value="Hemocyanin_N_sf"/>
</dbReference>
<dbReference type="InterPro" id="IPR005204">
    <property type="entry name" value="Hemocyanin_N"/>
</dbReference>
<evidence type="ECO:0000259" key="4">
    <source>
        <dbReference type="Pfam" id="PF03722"/>
    </source>
</evidence>
<dbReference type="OrthoDB" id="6371642at2759"/>
<protein>
    <submittedName>
        <fullName evidence="6">Hexamerin-like protein</fullName>
    </submittedName>
</protein>
<dbReference type="InterPro" id="IPR008922">
    <property type="entry name" value="Di-copper_centre_dom_sf"/>
</dbReference>
<dbReference type="PRINTS" id="PR00187">
    <property type="entry name" value="HAEMOCYANIN"/>
</dbReference>
<name>A0A8E5NHK9_SCHGR</name>
<dbReference type="SUPFAM" id="SSF48056">
    <property type="entry name" value="Di-copper centre-containing domain"/>
    <property type="match status" value="1"/>
</dbReference>
<evidence type="ECO:0000256" key="1">
    <source>
        <dbReference type="ARBA" id="ARBA00022761"/>
    </source>
</evidence>
<dbReference type="PANTHER" id="PTHR11511:SF5">
    <property type="entry name" value="FAT-BODY PROTEIN 1-RELATED"/>
    <property type="match status" value="1"/>
</dbReference>
<keyword evidence="1" id="KW-0758">Storage protein</keyword>
<organism evidence="6">
    <name type="scientific">Schistocerca gregaria</name>
    <name type="common">Desert locust</name>
    <name type="synonym">Gryllus gregarius</name>
    <dbReference type="NCBI Taxonomy" id="7010"/>
    <lineage>
        <taxon>Eukaryota</taxon>
        <taxon>Metazoa</taxon>
        <taxon>Ecdysozoa</taxon>
        <taxon>Arthropoda</taxon>
        <taxon>Hexapoda</taxon>
        <taxon>Insecta</taxon>
        <taxon>Pterygota</taxon>
        <taxon>Neoptera</taxon>
        <taxon>Polyneoptera</taxon>
        <taxon>Orthoptera</taxon>
        <taxon>Caelifera</taxon>
        <taxon>Acrididea</taxon>
        <taxon>Acridomorpha</taxon>
        <taxon>Acridoidea</taxon>
        <taxon>Acrididae</taxon>
        <taxon>Cyrtacanthacridinae</taxon>
        <taxon>Schistocerca</taxon>
    </lineage>
</organism>
<dbReference type="GO" id="GO:0005615">
    <property type="term" value="C:extracellular space"/>
    <property type="evidence" value="ECO:0007669"/>
    <property type="project" value="UniProtKB-ARBA"/>
</dbReference>
<accession>A0A8E5NHK9</accession>
<dbReference type="PROSITE" id="PS00210">
    <property type="entry name" value="HEMOCYANIN_2"/>
    <property type="match status" value="1"/>
</dbReference>
<feature type="chain" id="PRO_5034557500" evidence="2">
    <location>
        <begin position="19"/>
        <end position="673"/>
    </location>
</feature>
<feature type="domain" description="Hemocyanin middle" evidence="3">
    <location>
        <begin position="158"/>
        <end position="422"/>
    </location>
</feature>
<proteinExistence type="evidence at transcript level"/>
<evidence type="ECO:0000259" key="5">
    <source>
        <dbReference type="Pfam" id="PF03723"/>
    </source>
</evidence>
<evidence type="ECO:0000256" key="2">
    <source>
        <dbReference type="SAM" id="SignalP"/>
    </source>
</evidence>
<dbReference type="Pfam" id="PF03722">
    <property type="entry name" value="Hemocyanin_N"/>
    <property type="match status" value="1"/>
</dbReference>
<dbReference type="InterPro" id="IPR005203">
    <property type="entry name" value="Hemocyanin_C"/>
</dbReference>
<dbReference type="Gene3D" id="1.10.1280.10">
    <property type="entry name" value="Di-copper center containing domain from catechol oxidase"/>
    <property type="match status" value="1"/>
</dbReference>
<dbReference type="SUPFAM" id="SSF81296">
    <property type="entry name" value="E set domains"/>
    <property type="match status" value="1"/>
</dbReference>
<feature type="signal peptide" evidence="2">
    <location>
        <begin position="1"/>
        <end position="18"/>
    </location>
</feature>
<dbReference type="EMBL" id="MW962601">
    <property type="protein sequence ID" value="QVD39367.1"/>
    <property type="molecule type" value="mRNA"/>
</dbReference>
<feature type="domain" description="Hemocyanin N-terminal" evidence="4">
    <location>
        <begin position="31"/>
        <end position="152"/>
    </location>
</feature>
<dbReference type="Pfam" id="PF00372">
    <property type="entry name" value="Hemocyanin_M"/>
    <property type="match status" value="1"/>
</dbReference>
<evidence type="ECO:0000259" key="3">
    <source>
        <dbReference type="Pfam" id="PF00372"/>
    </source>
</evidence>
<evidence type="ECO:0000313" key="6">
    <source>
        <dbReference type="EMBL" id="QVD39367.1"/>
    </source>
</evidence>
<dbReference type="InterPro" id="IPR037020">
    <property type="entry name" value="Hemocyanin_C_sf"/>
</dbReference>
<dbReference type="InterPro" id="IPR013788">
    <property type="entry name" value="Hemocyanin/hexamerin"/>
</dbReference>
<dbReference type="PANTHER" id="PTHR11511">
    <property type="entry name" value="LARVAL STORAGE PROTEIN/PHENOLOXIDASE"/>
    <property type="match status" value="1"/>
</dbReference>
<dbReference type="Pfam" id="PF03723">
    <property type="entry name" value="Hemocyanin_C"/>
    <property type="match status" value="1"/>
</dbReference>
<reference evidence="6" key="1">
    <citation type="journal article" date="2021" name="J. Neurophysiol.">
        <title>Gene transcription changes in a locust model of noise-induced deafness.</title>
        <authorList>
            <person name="French A.S."/>
            <person name="Warren B."/>
        </authorList>
    </citation>
    <scope>NUCLEOTIDE SEQUENCE</scope>
</reference>
<dbReference type="SUPFAM" id="SSF48050">
    <property type="entry name" value="Hemocyanin, N-terminal domain"/>
    <property type="match status" value="1"/>
</dbReference>
<dbReference type="InterPro" id="IPR000896">
    <property type="entry name" value="Hemocyanin/hexamerin_mid_dom"/>
</dbReference>
<dbReference type="GO" id="GO:0045735">
    <property type="term" value="F:nutrient reservoir activity"/>
    <property type="evidence" value="ECO:0007669"/>
    <property type="project" value="UniProtKB-KW"/>
</dbReference>
<dbReference type="AlphaFoldDB" id="A0A8E5NHK9"/>
<dbReference type="Gene3D" id="2.60.40.1520">
    <property type="entry name" value="Hemocyanin, C-terminal domain"/>
    <property type="match status" value="1"/>
</dbReference>
<feature type="domain" description="Hemocyanin C-terminal" evidence="5">
    <location>
        <begin position="431"/>
        <end position="663"/>
    </location>
</feature>
<dbReference type="Gene3D" id="1.20.1370.10">
    <property type="entry name" value="Hemocyanin, N-terminal domain"/>
    <property type="match status" value="1"/>
</dbReference>
<sequence length="673" mass="78622">MRTATVVVLSLLAALAAAAVVPHSEAGKELLEKQNKILALFYHVQQPSLIKEEQEIAKTYKPIEHVDNYQFKEKVEVFWKYYVDVGFLPKGEVFSIYYQKHYYQARALFELFYFAKDFETFIKTAIWAREHLNEALFVYSFTVAVLHREDTKDVTLPAPYEIYPQLFVNAEVIQKAYDARLQGQVSSKEAPYIFYSNHSGYPVPSNPEQLVSYFTEDVGLNSFYAYLSYKYPFWLNPANYSLPEYKYRGESFFFVLQQLLARYHLERLSNHLPEVKAIDYNHPVLVGYYPELRLQNGLEAPARPEGVFPRNVDILYVEEIRNYERRIRDGIDYGYLSGYNYEKYNLREKDLTNILGNIVEGNYENINWEYYGAYFRNLISLFGHIVDPVHKYGVPASVLELPETQLRDPLFYRIAKRVLSIFYHYKNLLKPYTQEELLLPGVTVEDITFDKLVTYFDSFDFDISNALTFSKPEDGEKFKFVARQGRLNHKPFFYHIKVKSDKEVDSVVRVFIGPKYNALGRELSLEERKQYYVLLDIFNQKLSVGENDIKRSSRDFSLYGKEAPSYSDLHHQTLAAIKGESKFFLDEFRSHFGFPQRLALPRGTRSGLPLSVFVIVTPAVSQEKHPILEHGDNHPAGFPFDRRVVEFEFDVPNAHFDETFVVHRREEDINATA</sequence>
<keyword evidence="2" id="KW-0732">Signal</keyword>